<accession>A0A7E4VH78</accession>
<dbReference type="AlphaFoldDB" id="A0A7E4VH78"/>
<keyword evidence="3" id="KW-0808">Transferase</keyword>
<keyword evidence="6" id="KW-1185">Reference proteome</keyword>
<dbReference type="PANTHER" id="PTHR46671:SF7">
    <property type="entry name" value="CORE-2_I-BRANCHING ENZYME"/>
    <property type="match status" value="1"/>
</dbReference>
<keyword evidence="2" id="KW-0328">Glycosyltransferase</keyword>
<evidence type="ECO:0000256" key="3">
    <source>
        <dbReference type="ARBA" id="ARBA00022679"/>
    </source>
</evidence>
<evidence type="ECO:0000313" key="6">
    <source>
        <dbReference type="Proteomes" id="UP000492821"/>
    </source>
</evidence>
<reference evidence="7" key="2">
    <citation type="submission" date="2020-10" db="UniProtKB">
        <authorList>
            <consortium name="WormBaseParasite"/>
        </authorList>
    </citation>
    <scope>IDENTIFICATION</scope>
</reference>
<comment type="subcellular location">
    <subcellularLocation>
        <location evidence="1">Membrane</location>
        <topology evidence="1">Single-pass type II membrane protein</topology>
    </subcellularLocation>
</comment>
<sequence>MKLFQNETQNELARPSRLTILKSLVQVSVSREAIDYIVDVLNTSTLIENLEKVSYGMDENFFATLNGNEGIDLPGGFSTLCLDNGVHTQSITRTTTWSSNEEQCGSKKFRHWICIYGTEDLFSIVGQPGIVANKFMPEYDFGAVDCLLERMHNRSYGIDVPPREEIKLNYYKGLRHVRYHKARMENGGKRPTKFKC</sequence>
<evidence type="ECO:0000256" key="1">
    <source>
        <dbReference type="ARBA" id="ARBA00004606"/>
    </source>
</evidence>
<dbReference type="GO" id="GO:0016020">
    <property type="term" value="C:membrane"/>
    <property type="evidence" value="ECO:0007669"/>
    <property type="project" value="UniProtKB-SubCell"/>
</dbReference>
<name>A0A7E4VH78_PANRE</name>
<dbReference type="PANTHER" id="PTHR46671">
    <property type="entry name" value="PROTEIN CBG11221"/>
    <property type="match status" value="1"/>
</dbReference>
<evidence type="ECO:0000256" key="5">
    <source>
        <dbReference type="ARBA" id="ARBA00023180"/>
    </source>
</evidence>
<organism evidence="6 7">
    <name type="scientific">Panagrellus redivivus</name>
    <name type="common">Microworm</name>
    <dbReference type="NCBI Taxonomy" id="6233"/>
    <lineage>
        <taxon>Eukaryota</taxon>
        <taxon>Metazoa</taxon>
        <taxon>Ecdysozoa</taxon>
        <taxon>Nematoda</taxon>
        <taxon>Chromadorea</taxon>
        <taxon>Rhabditida</taxon>
        <taxon>Tylenchina</taxon>
        <taxon>Panagrolaimomorpha</taxon>
        <taxon>Panagrolaimoidea</taxon>
        <taxon>Panagrolaimidae</taxon>
        <taxon>Panagrellus</taxon>
    </lineage>
</organism>
<dbReference type="WBParaSite" id="Pan_g20916.t1">
    <property type="protein sequence ID" value="Pan_g20916.t1"/>
    <property type="gene ID" value="Pan_g20916"/>
</dbReference>
<dbReference type="InterPro" id="IPR003406">
    <property type="entry name" value="Glyco_trans_14"/>
</dbReference>
<protein>
    <submittedName>
        <fullName evidence="7">Ubiquitinyl hydrolase 1</fullName>
    </submittedName>
</protein>
<dbReference type="Pfam" id="PF02485">
    <property type="entry name" value="Branch"/>
    <property type="match status" value="1"/>
</dbReference>
<dbReference type="GO" id="GO:0016757">
    <property type="term" value="F:glycosyltransferase activity"/>
    <property type="evidence" value="ECO:0007669"/>
    <property type="project" value="UniProtKB-KW"/>
</dbReference>
<proteinExistence type="predicted"/>
<evidence type="ECO:0000256" key="2">
    <source>
        <dbReference type="ARBA" id="ARBA00022676"/>
    </source>
</evidence>
<keyword evidence="5" id="KW-0325">Glycoprotein</keyword>
<evidence type="ECO:0000313" key="7">
    <source>
        <dbReference type="WBParaSite" id="Pan_g20916.t1"/>
    </source>
</evidence>
<keyword evidence="4" id="KW-0472">Membrane</keyword>
<dbReference type="Proteomes" id="UP000492821">
    <property type="component" value="Unassembled WGS sequence"/>
</dbReference>
<evidence type="ECO:0000256" key="4">
    <source>
        <dbReference type="ARBA" id="ARBA00023136"/>
    </source>
</evidence>
<reference evidence="6" key="1">
    <citation type="journal article" date="2013" name="Genetics">
        <title>The draft genome and transcriptome of Panagrellus redivivus are shaped by the harsh demands of a free-living lifestyle.</title>
        <authorList>
            <person name="Srinivasan J."/>
            <person name="Dillman A.R."/>
            <person name="Macchietto M.G."/>
            <person name="Heikkinen L."/>
            <person name="Lakso M."/>
            <person name="Fracchia K.M."/>
            <person name="Antoshechkin I."/>
            <person name="Mortazavi A."/>
            <person name="Wong G."/>
            <person name="Sternberg P.W."/>
        </authorList>
    </citation>
    <scope>NUCLEOTIDE SEQUENCE [LARGE SCALE GENOMIC DNA]</scope>
    <source>
        <strain evidence="6">MT8872</strain>
    </source>
</reference>